<dbReference type="SUPFAM" id="SSF46785">
    <property type="entry name" value="Winged helix' DNA-binding domain"/>
    <property type="match status" value="1"/>
</dbReference>
<dbReference type="EMBL" id="LT907988">
    <property type="protein sequence ID" value="SOE46894.1"/>
    <property type="molecule type" value="Genomic_DNA"/>
</dbReference>
<dbReference type="GO" id="GO:0003700">
    <property type="term" value="F:DNA-binding transcription factor activity"/>
    <property type="evidence" value="ECO:0007669"/>
    <property type="project" value="InterPro"/>
</dbReference>
<dbReference type="Gene3D" id="3.40.190.290">
    <property type="match status" value="1"/>
</dbReference>
<keyword evidence="2" id="KW-0805">Transcription regulation</keyword>
<dbReference type="CDD" id="cd05466">
    <property type="entry name" value="PBP2_LTTR_substrate"/>
    <property type="match status" value="1"/>
</dbReference>
<dbReference type="AlphaFoldDB" id="A0A1C3K5A1"/>
<reference evidence="9 10" key="2">
    <citation type="submission" date="2017-08" db="EMBL/GenBank/DDBJ databases">
        <authorList>
            <person name="de Groot N.N."/>
        </authorList>
    </citation>
    <scope>NUCLEOTIDE SEQUENCE [LARGE SCALE GENOMIC DNA]</scope>
    <source>
        <strain evidence="9">Orrdi1</strain>
    </source>
</reference>
<evidence type="ECO:0000256" key="1">
    <source>
        <dbReference type="ARBA" id="ARBA00009437"/>
    </source>
</evidence>
<evidence type="ECO:0000256" key="6">
    <source>
        <dbReference type="SAM" id="MobiDB-lite"/>
    </source>
</evidence>
<dbReference type="SUPFAM" id="SSF53850">
    <property type="entry name" value="Periplasmic binding protein-like II"/>
    <property type="match status" value="1"/>
</dbReference>
<keyword evidence="4" id="KW-0010">Activator</keyword>
<accession>A0A1C3K5A1</accession>
<evidence type="ECO:0000256" key="5">
    <source>
        <dbReference type="ARBA" id="ARBA00023163"/>
    </source>
</evidence>
<evidence type="ECO:0000313" key="8">
    <source>
        <dbReference type="EMBL" id="SBT26547.1"/>
    </source>
</evidence>
<evidence type="ECO:0000313" key="10">
    <source>
        <dbReference type="Proteomes" id="UP000078558"/>
    </source>
</evidence>
<feature type="region of interest" description="Disordered" evidence="6">
    <location>
        <begin position="299"/>
        <end position="318"/>
    </location>
</feature>
<dbReference type="KEGG" id="odi:ODI_R0522"/>
<dbReference type="Pfam" id="PF03466">
    <property type="entry name" value="LysR_substrate"/>
    <property type="match status" value="1"/>
</dbReference>
<dbReference type="Pfam" id="PF00126">
    <property type="entry name" value="HTH_1"/>
    <property type="match status" value="1"/>
</dbReference>
<evidence type="ECO:0000259" key="7">
    <source>
        <dbReference type="PROSITE" id="PS50931"/>
    </source>
</evidence>
<dbReference type="STRING" id="1851544.ODI_04320"/>
<dbReference type="Gene3D" id="1.10.10.10">
    <property type="entry name" value="Winged helix-like DNA-binding domain superfamily/Winged helix DNA-binding domain"/>
    <property type="match status" value="1"/>
</dbReference>
<comment type="similarity">
    <text evidence="1">Belongs to the LysR transcriptional regulatory family.</text>
</comment>
<evidence type="ECO:0000256" key="4">
    <source>
        <dbReference type="ARBA" id="ARBA00023159"/>
    </source>
</evidence>
<evidence type="ECO:0000313" key="9">
    <source>
        <dbReference type="EMBL" id="SOE46894.1"/>
    </source>
</evidence>
<dbReference type="PANTHER" id="PTHR30293">
    <property type="entry name" value="TRANSCRIPTIONAL REGULATORY PROTEIN NAC-RELATED"/>
    <property type="match status" value="1"/>
</dbReference>
<dbReference type="PRINTS" id="PR00039">
    <property type="entry name" value="HTHLYSR"/>
</dbReference>
<keyword evidence="3" id="KW-0238">DNA-binding</keyword>
<name>A0A1C3K5A1_9BURK</name>
<protein>
    <recommendedName>
        <fullName evidence="7">HTH lysR-type domain-containing protein</fullName>
    </recommendedName>
</protein>
<dbReference type="GO" id="GO:0003677">
    <property type="term" value="F:DNA binding"/>
    <property type="evidence" value="ECO:0007669"/>
    <property type="project" value="UniProtKB-KW"/>
</dbReference>
<keyword evidence="5" id="KW-0804">Transcription</keyword>
<dbReference type="InterPro" id="IPR036388">
    <property type="entry name" value="WH-like_DNA-bd_sf"/>
</dbReference>
<reference evidence="8 10" key="1">
    <citation type="submission" date="2016-06" db="EMBL/GenBank/DDBJ databases">
        <authorList>
            <person name="Kjaerup R.B."/>
            <person name="Dalgaard T.S."/>
            <person name="Juul-Madsen H.R."/>
        </authorList>
    </citation>
    <scope>NUCLEOTIDE SEQUENCE [LARGE SCALE GENOMIC DNA]</scope>
    <source>
        <strain evidence="8">Orrdi1</strain>
    </source>
</reference>
<keyword evidence="10" id="KW-1185">Reference proteome</keyword>
<feature type="domain" description="HTH lysR-type" evidence="7">
    <location>
        <begin position="1"/>
        <end position="58"/>
    </location>
</feature>
<dbReference type="InterPro" id="IPR000847">
    <property type="entry name" value="LysR_HTH_N"/>
</dbReference>
<dbReference type="Proteomes" id="UP000078558">
    <property type="component" value="Chromosome I"/>
</dbReference>
<dbReference type="RefSeq" id="WP_067756441.1">
    <property type="nucleotide sequence ID" value="NZ_LT907988.1"/>
</dbReference>
<dbReference type="InterPro" id="IPR005119">
    <property type="entry name" value="LysR_subst-bd"/>
</dbReference>
<dbReference type="OrthoDB" id="8587114at2"/>
<dbReference type="InterPro" id="IPR036390">
    <property type="entry name" value="WH_DNA-bd_sf"/>
</dbReference>
<dbReference type="PROSITE" id="PS50931">
    <property type="entry name" value="HTH_LYSR"/>
    <property type="match status" value="1"/>
</dbReference>
<dbReference type="GO" id="GO:2000142">
    <property type="term" value="P:regulation of DNA-templated transcription initiation"/>
    <property type="evidence" value="ECO:0007669"/>
    <property type="project" value="TreeGrafter"/>
</dbReference>
<proteinExistence type="inferred from homology"/>
<evidence type="ECO:0000256" key="2">
    <source>
        <dbReference type="ARBA" id="ARBA00023015"/>
    </source>
</evidence>
<evidence type="ECO:0000256" key="3">
    <source>
        <dbReference type="ARBA" id="ARBA00023125"/>
    </source>
</evidence>
<dbReference type="PANTHER" id="PTHR30293:SF0">
    <property type="entry name" value="NITROGEN ASSIMILATION REGULATORY PROTEIN NAC"/>
    <property type="match status" value="1"/>
</dbReference>
<organism evidence="8 10">
    <name type="scientific">Orrella dioscoreae</name>
    <dbReference type="NCBI Taxonomy" id="1851544"/>
    <lineage>
        <taxon>Bacteria</taxon>
        <taxon>Pseudomonadati</taxon>
        <taxon>Pseudomonadota</taxon>
        <taxon>Betaproteobacteria</taxon>
        <taxon>Burkholderiales</taxon>
        <taxon>Alcaligenaceae</taxon>
        <taxon>Orrella</taxon>
    </lineage>
</organism>
<dbReference type="FunFam" id="1.10.10.10:FF:000001">
    <property type="entry name" value="LysR family transcriptional regulator"/>
    <property type="match status" value="1"/>
</dbReference>
<dbReference type="EMBL" id="FLRC01000033">
    <property type="protein sequence ID" value="SBT26547.1"/>
    <property type="molecule type" value="Genomic_DNA"/>
</dbReference>
<gene>
    <name evidence="8" type="ORF">ODI_04320</name>
    <name evidence="9" type="ORF">ODI_R0522</name>
</gene>
<sequence length="334" mass="36748">MEFRQIQYFVCLFEEGTVTRAAKRLNIVQPALSMQIAKLEEEVGQRLFDRSTQGMQPTAAGRQMYRLFLPVLRDFAHAREQVMRTDGELGGHVNVGMIASIAQGVLSDMLIEFSMRHPKVNVTLTDGYSTMLADWVAGGQIEAAIINKPRRPLALNVEHIADEDLVLLTSVNHHQALPANVPFRMVPTLELALPTRHHGLRGILESFAQAEDVDLAPTCETDSIVSIVKLVERTQFATLLPRVAVRRRLERGHLRCHNVVSPRLSRQVVCVTHPRRPLSPATTAFLAMLNLHIRALEGESSTPAREGGTQAGGVSETLGEQAAQAALAQLRGAG</sequence>